<feature type="transmembrane region" description="Helical" evidence="1">
    <location>
        <begin position="337"/>
        <end position="356"/>
    </location>
</feature>
<name>Q24DQ0_TETTS</name>
<sequence>MNKKSLFFAAIFLGLISCCNDNQTQITIKGKINCVCNQGYYGPVGQQCQQCPQGSTSGSPDQHSNQSIGFCSTCQKNYFMSKANYIPVGRFLQSESPAICNPCPSGSGNSSGSDSLGDQTQCNTCQPNYFMTAVVSQTQAAQCSPCPHNSGNQGINNAGDQSQCNQCQDNTYMTALAQQGQSAQCSPCPPNSYSSAPNSLGFCTCFDPFAIPLSSTQNSCICQSGYAGNVATTKGQNGCYQCANNQFVSGNKCVSCADGSTVNKDLTGCTCNDTSDGTIAWNSNTNICQCKPNYYGSPDKASQGSSGSCKLCPQGLISKAGSKTADQCQKPPPDSQYQFSLIISNSILISFIFIIFY</sequence>
<dbReference type="InParanoid" id="Q24DQ0"/>
<feature type="signal peptide" evidence="2">
    <location>
        <begin position="1"/>
        <end position="21"/>
    </location>
</feature>
<evidence type="ECO:0000256" key="2">
    <source>
        <dbReference type="SAM" id="SignalP"/>
    </source>
</evidence>
<dbReference type="GeneID" id="7837154"/>
<keyword evidence="2" id="KW-0732">Signal</keyword>
<dbReference type="SUPFAM" id="SSF57586">
    <property type="entry name" value="TNF receptor-like"/>
    <property type="match status" value="1"/>
</dbReference>
<dbReference type="RefSeq" id="XP_001026185.2">
    <property type="nucleotide sequence ID" value="XM_001026185.2"/>
</dbReference>
<evidence type="ECO:0000313" key="4">
    <source>
        <dbReference type="Proteomes" id="UP000009168"/>
    </source>
</evidence>
<proteinExistence type="predicted"/>
<dbReference type="SUPFAM" id="SSF57184">
    <property type="entry name" value="Growth factor receptor domain"/>
    <property type="match status" value="1"/>
</dbReference>
<keyword evidence="1" id="KW-0472">Membrane</keyword>
<dbReference type="SMART" id="SM01411">
    <property type="entry name" value="Ephrin_rec_like"/>
    <property type="match status" value="5"/>
</dbReference>
<dbReference type="EMBL" id="GG662316">
    <property type="protein sequence ID" value="EAS05940.2"/>
    <property type="molecule type" value="Genomic_DNA"/>
</dbReference>
<protein>
    <submittedName>
        <fullName evidence="3">GCC2 and GCC3 family protein</fullName>
    </submittedName>
</protein>
<dbReference type="PROSITE" id="PS51257">
    <property type="entry name" value="PROKAR_LIPOPROTEIN"/>
    <property type="match status" value="1"/>
</dbReference>
<reference evidence="4" key="1">
    <citation type="journal article" date="2006" name="PLoS Biol.">
        <title>Macronuclear genome sequence of the ciliate Tetrahymena thermophila, a model eukaryote.</title>
        <authorList>
            <person name="Eisen J.A."/>
            <person name="Coyne R.S."/>
            <person name="Wu M."/>
            <person name="Wu D."/>
            <person name="Thiagarajan M."/>
            <person name="Wortman J.R."/>
            <person name="Badger J.H."/>
            <person name="Ren Q."/>
            <person name="Amedeo P."/>
            <person name="Jones K.M."/>
            <person name="Tallon L.J."/>
            <person name="Delcher A.L."/>
            <person name="Salzberg S.L."/>
            <person name="Silva J.C."/>
            <person name="Haas B.J."/>
            <person name="Majoros W.H."/>
            <person name="Farzad M."/>
            <person name="Carlton J.M."/>
            <person name="Smith R.K. Jr."/>
            <person name="Garg J."/>
            <person name="Pearlman R.E."/>
            <person name="Karrer K.M."/>
            <person name="Sun L."/>
            <person name="Manning G."/>
            <person name="Elde N.C."/>
            <person name="Turkewitz A.P."/>
            <person name="Asai D.J."/>
            <person name="Wilkes D.E."/>
            <person name="Wang Y."/>
            <person name="Cai H."/>
            <person name="Collins K."/>
            <person name="Stewart B.A."/>
            <person name="Lee S.R."/>
            <person name="Wilamowska K."/>
            <person name="Weinberg Z."/>
            <person name="Ruzzo W.L."/>
            <person name="Wloga D."/>
            <person name="Gaertig J."/>
            <person name="Frankel J."/>
            <person name="Tsao C.-C."/>
            <person name="Gorovsky M.A."/>
            <person name="Keeling P.J."/>
            <person name="Waller R.F."/>
            <person name="Patron N.J."/>
            <person name="Cherry J.M."/>
            <person name="Stover N.A."/>
            <person name="Krieger C.J."/>
            <person name="del Toro C."/>
            <person name="Ryder H.F."/>
            <person name="Williamson S.C."/>
            <person name="Barbeau R.A."/>
            <person name="Hamilton E.P."/>
            <person name="Orias E."/>
        </authorList>
    </citation>
    <scope>NUCLEOTIDE SEQUENCE [LARGE SCALE GENOMIC DNA]</scope>
    <source>
        <strain evidence="4">SB210</strain>
    </source>
</reference>
<gene>
    <name evidence="3" type="ORF">TTHERM_00790870</name>
</gene>
<feature type="chain" id="PRO_5004202284" evidence="2">
    <location>
        <begin position="22"/>
        <end position="357"/>
    </location>
</feature>
<dbReference type="HOGENOM" id="CLU_046082_0_0_1"/>
<keyword evidence="4" id="KW-1185">Reference proteome</keyword>
<dbReference type="Gene3D" id="2.10.50.10">
    <property type="entry name" value="Tumor Necrosis Factor Receptor, subunit A, domain 2"/>
    <property type="match status" value="1"/>
</dbReference>
<dbReference type="InterPro" id="IPR009030">
    <property type="entry name" value="Growth_fac_rcpt_cys_sf"/>
</dbReference>
<organism evidence="3 4">
    <name type="scientific">Tetrahymena thermophila (strain SB210)</name>
    <dbReference type="NCBI Taxonomy" id="312017"/>
    <lineage>
        <taxon>Eukaryota</taxon>
        <taxon>Sar</taxon>
        <taxon>Alveolata</taxon>
        <taxon>Ciliophora</taxon>
        <taxon>Intramacronucleata</taxon>
        <taxon>Oligohymenophorea</taxon>
        <taxon>Hymenostomatida</taxon>
        <taxon>Tetrahymenina</taxon>
        <taxon>Tetrahymenidae</taxon>
        <taxon>Tetrahymena</taxon>
    </lineage>
</organism>
<evidence type="ECO:0000313" key="3">
    <source>
        <dbReference type="EMBL" id="EAS05940.2"/>
    </source>
</evidence>
<evidence type="ECO:0000256" key="1">
    <source>
        <dbReference type="SAM" id="Phobius"/>
    </source>
</evidence>
<keyword evidence="1" id="KW-1133">Transmembrane helix</keyword>
<dbReference type="AlphaFoldDB" id="Q24DQ0"/>
<accession>Q24DQ0</accession>
<keyword evidence="1" id="KW-0812">Transmembrane</keyword>
<dbReference type="KEGG" id="tet:TTHERM_00790870"/>
<dbReference type="Proteomes" id="UP000009168">
    <property type="component" value="Unassembled WGS sequence"/>
</dbReference>